<protein>
    <submittedName>
        <fullName evidence="7">MFS transporter, AAHS family, 4-hydroxybenzoate transporter</fullName>
    </submittedName>
</protein>
<dbReference type="AlphaFoldDB" id="A0A7Z7FKU1"/>
<evidence type="ECO:0000256" key="2">
    <source>
        <dbReference type="ARBA" id="ARBA00022692"/>
    </source>
</evidence>
<comment type="subcellular location">
    <subcellularLocation>
        <location evidence="1">Membrane</location>
        <topology evidence="1">Multi-pass membrane protein</topology>
    </subcellularLocation>
</comment>
<accession>A0A7Z7FKU1</accession>
<dbReference type="PANTHER" id="PTHR23508:SF10">
    <property type="entry name" value="CARBOXYLIC ACID TRANSPORTER PROTEIN HOMOLOG"/>
    <property type="match status" value="1"/>
</dbReference>
<feature type="transmembrane region" description="Helical" evidence="5">
    <location>
        <begin position="378"/>
        <end position="399"/>
    </location>
</feature>
<feature type="transmembrane region" description="Helical" evidence="5">
    <location>
        <begin position="353"/>
        <end position="372"/>
    </location>
</feature>
<dbReference type="InterPro" id="IPR011701">
    <property type="entry name" value="MFS"/>
</dbReference>
<keyword evidence="3 5" id="KW-1133">Transmembrane helix</keyword>
<feature type="transmembrane region" description="Helical" evidence="5">
    <location>
        <begin position="209"/>
        <end position="227"/>
    </location>
</feature>
<comment type="caution">
    <text evidence="7">The sequence shown here is derived from an EMBL/GenBank/DDBJ whole genome shotgun (WGS) entry which is preliminary data.</text>
</comment>
<feature type="transmembrane region" description="Helical" evidence="5">
    <location>
        <begin position="143"/>
        <end position="165"/>
    </location>
</feature>
<feature type="transmembrane region" description="Helical" evidence="5">
    <location>
        <begin position="282"/>
        <end position="303"/>
    </location>
</feature>
<dbReference type="PANTHER" id="PTHR23508">
    <property type="entry name" value="CARBOXYLIC ACID TRANSPORTER PROTEIN HOMOLOG"/>
    <property type="match status" value="1"/>
</dbReference>
<evidence type="ECO:0000256" key="5">
    <source>
        <dbReference type="SAM" id="Phobius"/>
    </source>
</evidence>
<feature type="transmembrane region" description="Helical" evidence="5">
    <location>
        <begin position="177"/>
        <end position="197"/>
    </location>
</feature>
<reference evidence="7" key="1">
    <citation type="submission" date="2016-10" db="EMBL/GenBank/DDBJ databases">
        <authorList>
            <person name="Varghese N."/>
            <person name="Submissions S."/>
        </authorList>
    </citation>
    <scope>NUCLEOTIDE SEQUENCE [LARGE SCALE GENOMIC DNA]</scope>
    <source>
        <strain evidence="7">YR281</strain>
    </source>
</reference>
<evidence type="ECO:0000256" key="3">
    <source>
        <dbReference type="ARBA" id="ARBA00022989"/>
    </source>
</evidence>
<dbReference type="EMBL" id="FNDI01000019">
    <property type="protein sequence ID" value="SDI55498.1"/>
    <property type="molecule type" value="Genomic_DNA"/>
</dbReference>
<feature type="transmembrane region" description="Helical" evidence="5">
    <location>
        <begin position="442"/>
        <end position="462"/>
    </location>
</feature>
<dbReference type="PROSITE" id="PS50850">
    <property type="entry name" value="MFS"/>
    <property type="match status" value="1"/>
</dbReference>
<dbReference type="InterPro" id="IPR020846">
    <property type="entry name" value="MFS_dom"/>
</dbReference>
<name>A0A7Z7FKU1_9BURK</name>
<dbReference type="InterPro" id="IPR036259">
    <property type="entry name" value="MFS_trans_sf"/>
</dbReference>
<evidence type="ECO:0000259" key="6">
    <source>
        <dbReference type="PROSITE" id="PS50850"/>
    </source>
</evidence>
<sequence length="474" mass="49379">MKSKAAAAIAIAVSSDASYQSVTPAVTADASSPLDVRKELENAPLGIFHLRIGLLISLILLSDGYDLYNSAYIVHSVAGPWGLSPSGIGVLLSSGLAGFAAGSTISGFFGDRLGRRKVLLFGCWASGIMSLAIAVLAQDLASYVALRVLMGLALGLLMPIAVTYINEIAPSRASNVFTAWFFSLGWLAGASSAGLVAGWLTPTHGWQSLYYVGSAMLPFALLIHWLLPESPLFLAGRSRWSEVKTLLVKIRPDRAAQYESVKLISTLNDAHRGSGSILLSRGYFAPSVSYWCAGALSLFAAYGLSGWLPTIMLKRGENLSSSFAYGSLLAGMAVAGGLLAGYIADRLGDRRRVVALSYVFGTVAIAILARSHDHATTLAAVAAAGAFVVGSQIVLNNLVASTYPTEVRSTGVGIFLGLARVGAMLGPSVAGLLQQWSGTTDIMFATIGTATLLTAGLVYGAASTSTPESTVQDS</sequence>
<dbReference type="RefSeq" id="WP_244186711.1">
    <property type="nucleotide sequence ID" value="NZ_FNDI01000019.1"/>
</dbReference>
<evidence type="ECO:0000313" key="7">
    <source>
        <dbReference type="EMBL" id="SDI55498.1"/>
    </source>
</evidence>
<dbReference type="SUPFAM" id="SSF103473">
    <property type="entry name" value="MFS general substrate transporter"/>
    <property type="match status" value="1"/>
</dbReference>
<feature type="transmembrane region" description="Helical" evidence="5">
    <location>
        <begin position="323"/>
        <end position="344"/>
    </location>
</feature>
<organism evidence="7 8">
    <name type="scientific">Paraburkholderia steynii</name>
    <dbReference type="NCBI Taxonomy" id="1245441"/>
    <lineage>
        <taxon>Bacteria</taxon>
        <taxon>Pseudomonadati</taxon>
        <taxon>Pseudomonadota</taxon>
        <taxon>Betaproteobacteria</taxon>
        <taxon>Burkholderiales</taxon>
        <taxon>Burkholderiaceae</taxon>
        <taxon>Paraburkholderia</taxon>
    </lineage>
</organism>
<dbReference type="Proteomes" id="UP000198900">
    <property type="component" value="Unassembled WGS sequence"/>
</dbReference>
<keyword evidence="8" id="KW-1185">Reference proteome</keyword>
<feature type="transmembrane region" description="Helical" evidence="5">
    <location>
        <begin position="118"/>
        <end position="137"/>
    </location>
</feature>
<proteinExistence type="predicted"/>
<dbReference type="Gene3D" id="1.20.1250.20">
    <property type="entry name" value="MFS general substrate transporter like domains"/>
    <property type="match status" value="1"/>
</dbReference>
<dbReference type="GO" id="GO:0005886">
    <property type="term" value="C:plasma membrane"/>
    <property type="evidence" value="ECO:0007669"/>
    <property type="project" value="TreeGrafter"/>
</dbReference>
<evidence type="ECO:0000313" key="8">
    <source>
        <dbReference type="Proteomes" id="UP000198900"/>
    </source>
</evidence>
<evidence type="ECO:0000256" key="4">
    <source>
        <dbReference type="ARBA" id="ARBA00023136"/>
    </source>
</evidence>
<feature type="transmembrane region" description="Helical" evidence="5">
    <location>
        <begin position="43"/>
        <end position="61"/>
    </location>
</feature>
<keyword evidence="4 5" id="KW-0472">Membrane</keyword>
<dbReference type="Pfam" id="PF07690">
    <property type="entry name" value="MFS_1"/>
    <property type="match status" value="1"/>
</dbReference>
<keyword evidence="2 5" id="KW-0812">Transmembrane</keyword>
<gene>
    <name evidence="7" type="ORF">SAMN04487926_11930</name>
</gene>
<evidence type="ECO:0000256" key="1">
    <source>
        <dbReference type="ARBA" id="ARBA00004141"/>
    </source>
</evidence>
<dbReference type="GO" id="GO:0046943">
    <property type="term" value="F:carboxylic acid transmembrane transporter activity"/>
    <property type="evidence" value="ECO:0007669"/>
    <property type="project" value="TreeGrafter"/>
</dbReference>
<feature type="domain" description="Major facilitator superfamily (MFS) profile" evidence="6">
    <location>
        <begin position="52"/>
        <end position="466"/>
    </location>
</feature>
<feature type="transmembrane region" description="Helical" evidence="5">
    <location>
        <begin position="411"/>
        <end position="430"/>
    </location>
</feature>